<feature type="transmembrane region" description="Helical" evidence="7">
    <location>
        <begin position="91"/>
        <end position="115"/>
    </location>
</feature>
<sequence>MAQIHSQGSSKSVSMSPSWNGRSARRIFSLVIIYALLIIFSIAFIFPFLWMLSTALKPNWQVSQWPVQWIPHPMLFSNFVHAFTVLPFGRWFVNTCIITGLTIVGTLLSCTVVAYGFARFRAPGRNVLFVVLLATMMLPSSVTIIPLFEWFRELHWINSFKPLIVPQFFGNAFFIFLLRQFFMTIPVELEESAKIDGLGTLGTLVRIILPLTIPALATVGVMQFNGTWNDFFNPLIYLDDPNKYTLAIGLNFFKSEQNVQWNYLMAASTVIMLPSLILFFFGQRFYVESITLTGVKG</sequence>
<comment type="caution">
    <text evidence="10">The sequence shown here is derived from an EMBL/GenBank/DDBJ whole genome shotgun (WGS) entry which is preliminary data.</text>
</comment>
<dbReference type="CDD" id="cd06261">
    <property type="entry name" value="TM_PBP2"/>
    <property type="match status" value="1"/>
</dbReference>
<evidence type="ECO:0000313" key="10">
    <source>
        <dbReference type="EMBL" id="MFD1675556.1"/>
    </source>
</evidence>
<dbReference type="PROSITE" id="PS50928">
    <property type="entry name" value="ABC_TM1"/>
    <property type="match status" value="1"/>
</dbReference>
<evidence type="ECO:0000256" key="8">
    <source>
        <dbReference type="SAM" id="MobiDB-lite"/>
    </source>
</evidence>
<name>A0ABW4JGV8_9BACL</name>
<accession>A0ABW4JGV8</accession>
<evidence type="ECO:0000256" key="1">
    <source>
        <dbReference type="ARBA" id="ARBA00004651"/>
    </source>
</evidence>
<feature type="domain" description="ABC transmembrane type-1" evidence="9">
    <location>
        <begin position="92"/>
        <end position="282"/>
    </location>
</feature>
<feature type="transmembrane region" description="Helical" evidence="7">
    <location>
        <begin position="27"/>
        <end position="50"/>
    </location>
</feature>
<comment type="subcellular location">
    <subcellularLocation>
        <location evidence="1 7">Cell membrane</location>
        <topology evidence="1 7">Multi-pass membrane protein</topology>
    </subcellularLocation>
</comment>
<dbReference type="Gene3D" id="1.10.3720.10">
    <property type="entry name" value="MetI-like"/>
    <property type="match status" value="1"/>
</dbReference>
<feature type="transmembrane region" description="Helical" evidence="7">
    <location>
        <begin position="163"/>
        <end position="182"/>
    </location>
</feature>
<keyword evidence="11" id="KW-1185">Reference proteome</keyword>
<dbReference type="InterPro" id="IPR000515">
    <property type="entry name" value="MetI-like"/>
</dbReference>
<dbReference type="Pfam" id="PF00528">
    <property type="entry name" value="BPD_transp_1"/>
    <property type="match status" value="1"/>
</dbReference>
<dbReference type="InterPro" id="IPR035906">
    <property type="entry name" value="MetI-like_sf"/>
</dbReference>
<dbReference type="Proteomes" id="UP001597079">
    <property type="component" value="Unassembled WGS sequence"/>
</dbReference>
<keyword evidence="2 7" id="KW-0813">Transport</keyword>
<evidence type="ECO:0000256" key="7">
    <source>
        <dbReference type="RuleBase" id="RU363032"/>
    </source>
</evidence>
<keyword evidence="6 7" id="KW-0472">Membrane</keyword>
<keyword evidence="3" id="KW-1003">Cell membrane</keyword>
<evidence type="ECO:0000256" key="6">
    <source>
        <dbReference type="ARBA" id="ARBA00023136"/>
    </source>
</evidence>
<feature type="transmembrane region" description="Helical" evidence="7">
    <location>
        <begin position="203"/>
        <end position="224"/>
    </location>
</feature>
<dbReference type="PANTHER" id="PTHR43744:SF6">
    <property type="entry name" value="ABC TRANSPORTER PERMEASE PROTEIN YESQ-RELATED"/>
    <property type="match status" value="1"/>
</dbReference>
<dbReference type="SUPFAM" id="SSF161098">
    <property type="entry name" value="MetI-like"/>
    <property type="match status" value="1"/>
</dbReference>
<proteinExistence type="inferred from homology"/>
<feature type="region of interest" description="Disordered" evidence="8">
    <location>
        <begin position="1"/>
        <end position="20"/>
    </location>
</feature>
<keyword evidence="5 7" id="KW-1133">Transmembrane helix</keyword>
<evidence type="ECO:0000256" key="3">
    <source>
        <dbReference type="ARBA" id="ARBA00022475"/>
    </source>
</evidence>
<protein>
    <submittedName>
        <fullName evidence="10">Carbohydrate ABC transporter permease</fullName>
    </submittedName>
</protein>
<evidence type="ECO:0000256" key="4">
    <source>
        <dbReference type="ARBA" id="ARBA00022692"/>
    </source>
</evidence>
<dbReference type="RefSeq" id="WP_377943436.1">
    <property type="nucleotide sequence ID" value="NZ_JBHUCX010000029.1"/>
</dbReference>
<dbReference type="EMBL" id="JBHUCX010000029">
    <property type="protein sequence ID" value="MFD1675556.1"/>
    <property type="molecule type" value="Genomic_DNA"/>
</dbReference>
<feature type="transmembrane region" description="Helical" evidence="7">
    <location>
        <begin position="261"/>
        <end position="281"/>
    </location>
</feature>
<evidence type="ECO:0000259" key="9">
    <source>
        <dbReference type="PROSITE" id="PS50928"/>
    </source>
</evidence>
<organism evidence="10 11">
    <name type="scientific">Alicyclobacillus fodiniaquatilis</name>
    <dbReference type="NCBI Taxonomy" id="1661150"/>
    <lineage>
        <taxon>Bacteria</taxon>
        <taxon>Bacillati</taxon>
        <taxon>Bacillota</taxon>
        <taxon>Bacilli</taxon>
        <taxon>Bacillales</taxon>
        <taxon>Alicyclobacillaceae</taxon>
        <taxon>Alicyclobacillus</taxon>
    </lineage>
</organism>
<comment type="similarity">
    <text evidence="7">Belongs to the binding-protein-dependent transport system permease family.</text>
</comment>
<reference evidence="11" key="1">
    <citation type="journal article" date="2019" name="Int. J. Syst. Evol. Microbiol.">
        <title>The Global Catalogue of Microorganisms (GCM) 10K type strain sequencing project: providing services to taxonomists for standard genome sequencing and annotation.</title>
        <authorList>
            <consortium name="The Broad Institute Genomics Platform"/>
            <consortium name="The Broad Institute Genome Sequencing Center for Infectious Disease"/>
            <person name="Wu L."/>
            <person name="Ma J."/>
        </authorList>
    </citation>
    <scope>NUCLEOTIDE SEQUENCE [LARGE SCALE GENOMIC DNA]</scope>
    <source>
        <strain evidence="11">CGMCC 1.12286</strain>
    </source>
</reference>
<keyword evidence="4 7" id="KW-0812">Transmembrane</keyword>
<evidence type="ECO:0000256" key="5">
    <source>
        <dbReference type="ARBA" id="ARBA00022989"/>
    </source>
</evidence>
<evidence type="ECO:0000256" key="2">
    <source>
        <dbReference type="ARBA" id="ARBA00022448"/>
    </source>
</evidence>
<evidence type="ECO:0000313" key="11">
    <source>
        <dbReference type="Proteomes" id="UP001597079"/>
    </source>
</evidence>
<gene>
    <name evidence="10" type="ORF">ACFSB2_12710</name>
</gene>
<feature type="transmembrane region" description="Helical" evidence="7">
    <location>
        <begin position="127"/>
        <end position="151"/>
    </location>
</feature>
<dbReference type="PANTHER" id="PTHR43744">
    <property type="entry name" value="ABC TRANSPORTER PERMEASE PROTEIN MG189-RELATED-RELATED"/>
    <property type="match status" value="1"/>
</dbReference>